<dbReference type="AlphaFoldDB" id="A0A1F5N8V1"/>
<organism evidence="2 3">
    <name type="scientific">Candidatus Doudnabacteria bacterium RIFCSPHIGHO2_01_52_17</name>
    <dbReference type="NCBI Taxonomy" id="1817820"/>
    <lineage>
        <taxon>Bacteria</taxon>
        <taxon>Candidatus Doudnaibacteriota</taxon>
    </lineage>
</organism>
<keyword evidence="1" id="KW-0472">Membrane</keyword>
<comment type="caution">
    <text evidence="2">The sequence shown here is derived from an EMBL/GenBank/DDBJ whole genome shotgun (WGS) entry which is preliminary data.</text>
</comment>
<proteinExistence type="predicted"/>
<evidence type="ECO:0000256" key="1">
    <source>
        <dbReference type="SAM" id="Phobius"/>
    </source>
</evidence>
<dbReference type="Proteomes" id="UP000176547">
    <property type="component" value="Unassembled WGS sequence"/>
</dbReference>
<name>A0A1F5N8V1_9BACT</name>
<dbReference type="InterPro" id="IPR024414">
    <property type="entry name" value="Uncharacterised_PrgI"/>
</dbReference>
<keyword evidence="1" id="KW-1133">Transmembrane helix</keyword>
<gene>
    <name evidence="2" type="ORF">A3K06_03675</name>
</gene>
<accession>A0A1F5N8V1</accession>
<feature type="transmembrane region" description="Helical" evidence="1">
    <location>
        <begin position="24"/>
        <end position="41"/>
    </location>
</feature>
<protein>
    <recommendedName>
        <fullName evidence="4">PrgI family protein</fullName>
    </recommendedName>
</protein>
<feature type="transmembrane region" description="Helical" evidence="1">
    <location>
        <begin position="47"/>
        <end position="64"/>
    </location>
</feature>
<dbReference type="EMBL" id="MFEG01000073">
    <property type="protein sequence ID" value="OGE74087.1"/>
    <property type="molecule type" value="Genomic_DNA"/>
</dbReference>
<sequence length="155" mass="17427">MKYSVPQFIDVEDKLIGGLTLKQFLFIMAGGLLTLGIWSIFKFSFIFFLFGLPIAFASLAMAFGKFNGRPVMSNIPAIVRFFSTPRDRIFARTGDPTALMVKQAQTETRHVATPEETSAVASRLKKLSYLLDQKTAEEERLIHSGEMKGKWLSQI</sequence>
<keyword evidence="1" id="KW-0812">Transmembrane</keyword>
<dbReference type="Pfam" id="PF12666">
    <property type="entry name" value="PrgI"/>
    <property type="match status" value="1"/>
</dbReference>
<evidence type="ECO:0008006" key="4">
    <source>
        <dbReference type="Google" id="ProtNLM"/>
    </source>
</evidence>
<reference evidence="2 3" key="1">
    <citation type="journal article" date="2016" name="Nat. Commun.">
        <title>Thousands of microbial genomes shed light on interconnected biogeochemical processes in an aquifer system.</title>
        <authorList>
            <person name="Anantharaman K."/>
            <person name="Brown C.T."/>
            <person name="Hug L.A."/>
            <person name="Sharon I."/>
            <person name="Castelle C.J."/>
            <person name="Probst A.J."/>
            <person name="Thomas B.C."/>
            <person name="Singh A."/>
            <person name="Wilkins M.J."/>
            <person name="Karaoz U."/>
            <person name="Brodie E.L."/>
            <person name="Williams K.H."/>
            <person name="Hubbard S.S."/>
            <person name="Banfield J.F."/>
        </authorList>
    </citation>
    <scope>NUCLEOTIDE SEQUENCE [LARGE SCALE GENOMIC DNA]</scope>
</reference>
<evidence type="ECO:0000313" key="3">
    <source>
        <dbReference type="Proteomes" id="UP000176547"/>
    </source>
</evidence>
<evidence type="ECO:0000313" key="2">
    <source>
        <dbReference type="EMBL" id="OGE74087.1"/>
    </source>
</evidence>